<gene>
    <name evidence="5" type="ORF">CLV63_101335</name>
</gene>
<dbReference type="Proteomes" id="UP000240542">
    <property type="component" value="Unassembled WGS sequence"/>
</dbReference>
<evidence type="ECO:0000259" key="4">
    <source>
        <dbReference type="PROSITE" id="PS50110"/>
    </source>
</evidence>
<dbReference type="PROSITE" id="PS50043">
    <property type="entry name" value="HTH_LUXR_2"/>
    <property type="match status" value="1"/>
</dbReference>
<name>A0A2P8DUG0_9ACTN</name>
<dbReference type="OrthoDB" id="9808843at2"/>
<evidence type="ECO:0000256" key="2">
    <source>
        <dbReference type="PROSITE-ProRule" id="PRU00169"/>
    </source>
</evidence>
<evidence type="ECO:0000259" key="3">
    <source>
        <dbReference type="PROSITE" id="PS50043"/>
    </source>
</evidence>
<feature type="modified residue" description="4-aspartylphosphate" evidence="2">
    <location>
        <position position="58"/>
    </location>
</feature>
<dbReference type="SUPFAM" id="SSF52172">
    <property type="entry name" value="CheY-like"/>
    <property type="match status" value="1"/>
</dbReference>
<dbReference type="GO" id="GO:0000160">
    <property type="term" value="P:phosphorelay signal transduction system"/>
    <property type="evidence" value="ECO:0007669"/>
    <property type="project" value="InterPro"/>
</dbReference>
<organism evidence="5 6">
    <name type="scientific">Murinocardiopsis flavida</name>
    <dbReference type="NCBI Taxonomy" id="645275"/>
    <lineage>
        <taxon>Bacteria</taxon>
        <taxon>Bacillati</taxon>
        <taxon>Actinomycetota</taxon>
        <taxon>Actinomycetes</taxon>
        <taxon>Streptosporangiales</taxon>
        <taxon>Nocardiopsidaceae</taxon>
        <taxon>Murinocardiopsis</taxon>
    </lineage>
</organism>
<dbReference type="SUPFAM" id="SSF46894">
    <property type="entry name" value="C-terminal effector domain of the bipartite response regulators"/>
    <property type="match status" value="1"/>
</dbReference>
<dbReference type="EMBL" id="PYGA01000001">
    <property type="protein sequence ID" value="PSL00856.1"/>
    <property type="molecule type" value="Genomic_DNA"/>
</dbReference>
<keyword evidence="1" id="KW-0238">DNA-binding</keyword>
<dbReference type="GO" id="GO:0003677">
    <property type="term" value="F:DNA binding"/>
    <property type="evidence" value="ECO:0007669"/>
    <property type="project" value="UniProtKB-KW"/>
</dbReference>
<sequence>MASDPIRVLLAEDMHLVRGALAALISRESALSVVAEVATGDAVLPAARVHRPDVAVLDVDMPGVDGITAAAGLRAELPDCRVLILTALSRPTVVRRAMAAKADGFLAKDAPPDELADAIRAVAAGRRVLDPALAAAALAVRDNPLSAREIEVLRQAADGADHAEIAARLHLSKGTVRNYLSTIVTKLDARNRLDAVRIAAEADWL</sequence>
<dbReference type="GO" id="GO:0006355">
    <property type="term" value="P:regulation of DNA-templated transcription"/>
    <property type="evidence" value="ECO:0007669"/>
    <property type="project" value="InterPro"/>
</dbReference>
<dbReference type="InterPro" id="IPR011006">
    <property type="entry name" value="CheY-like_superfamily"/>
</dbReference>
<comment type="caution">
    <text evidence="5">The sequence shown here is derived from an EMBL/GenBank/DDBJ whole genome shotgun (WGS) entry which is preliminary data.</text>
</comment>
<dbReference type="InterPro" id="IPR016032">
    <property type="entry name" value="Sig_transdc_resp-reg_C-effctor"/>
</dbReference>
<dbReference type="AlphaFoldDB" id="A0A2P8DUG0"/>
<feature type="domain" description="Response regulatory" evidence="4">
    <location>
        <begin position="7"/>
        <end position="123"/>
    </location>
</feature>
<dbReference type="InterPro" id="IPR039420">
    <property type="entry name" value="WalR-like"/>
</dbReference>
<evidence type="ECO:0000313" key="5">
    <source>
        <dbReference type="EMBL" id="PSL00856.1"/>
    </source>
</evidence>
<dbReference type="PANTHER" id="PTHR43214:SF42">
    <property type="entry name" value="TRANSCRIPTIONAL REGULATORY PROTEIN DESR"/>
    <property type="match status" value="1"/>
</dbReference>
<feature type="domain" description="HTH luxR-type" evidence="3">
    <location>
        <begin position="138"/>
        <end position="203"/>
    </location>
</feature>
<dbReference type="Pfam" id="PF00196">
    <property type="entry name" value="GerE"/>
    <property type="match status" value="1"/>
</dbReference>
<dbReference type="CDD" id="cd06170">
    <property type="entry name" value="LuxR_C_like"/>
    <property type="match status" value="1"/>
</dbReference>
<keyword evidence="6" id="KW-1185">Reference proteome</keyword>
<keyword evidence="2" id="KW-0597">Phosphoprotein</keyword>
<dbReference type="Pfam" id="PF00072">
    <property type="entry name" value="Response_reg"/>
    <property type="match status" value="1"/>
</dbReference>
<dbReference type="PANTHER" id="PTHR43214">
    <property type="entry name" value="TWO-COMPONENT RESPONSE REGULATOR"/>
    <property type="match status" value="1"/>
</dbReference>
<accession>A0A2P8DUG0</accession>
<evidence type="ECO:0000256" key="1">
    <source>
        <dbReference type="ARBA" id="ARBA00023125"/>
    </source>
</evidence>
<dbReference type="InterPro" id="IPR000792">
    <property type="entry name" value="Tscrpt_reg_LuxR_C"/>
</dbReference>
<dbReference type="PROSITE" id="PS50110">
    <property type="entry name" value="RESPONSE_REGULATORY"/>
    <property type="match status" value="1"/>
</dbReference>
<evidence type="ECO:0000313" key="6">
    <source>
        <dbReference type="Proteomes" id="UP000240542"/>
    </source>
</evidence>
<proteinExistence type="predicted"/>
<dbReference type="SMART" id="SM00421">
    <property type="entry name" value="HTH_LUXR"/>
    <property type="match status" value="1"/>
</dbReference>
<reference evidence="5 6" key="1">
    <citation type="submission" date="2018-03" db="EMBL/GenBank/DDBJ databases">
        <title>Genomic Encyclopedia of Archaeal and Bacterial Type Strains, Phase II (KMG-II): from individual species to whole genera.</title>
        <authorList>
            <person name="Goeker M."/>
        </authorList>
    </citation>
    <scope>NUCLEOTIDE SEQUENCE [LARGE SCALE GENOMIC DNA]</scope>
    <source>
        <strain evidence="5 6">DSM 45312</strain>
    </source>
</reference>
<dbReference type="RefSeq" id="WP_106581030.1">
    <property type="nucleotide sequence ID" value="NZ_PYGA01000001.1"/>
</dbReference>
<dbReference type="SMART" id="SM00448">
    <property type="entry name" value="REC"/>
    <property type="match status" value="1"/>
</dbReference>
<dbReference type="InterPro" id="IPR001789">
    <property type="entry name" value="Sig_transdc_resp-reg_receiver"/>
</dbReference>
<dbReference type="Gene3D" id="3.40.50.2300">
    <property type="match status" value="1"/>
</dbReference>
<dbReference type="PRINTS" id="PR00038">
    <property type="entry name" value="HTHLUXR"/>
</dbReference>
<protein>
    <submittedName>
        <fullName evidence="5">LuxR family two component transcriptional regulator</fullName>
    </submittedName>
</protein>